<dbReference type="STRING" id="366533.SAMN05444339_11339"/>
<dbReference type="GO" id="GO:0004713">
    <property type="term" value="F:protein tyrosine kinase activity"/>
    <property type="evidence" value="ECO:0007669"/>
    <property type="project" value="TreeGrafter"/>
</dbReference>
<dbReference type="Gene3D" id="1.25.40.10">
    <property type="entry name" value="Tetratricopeptide repeat domain"/>
    <property type="match status" value="1"/>
</dbReference>
<reference evidence="4" key="1">
    <citation type="submission" date="2016-11" db="EMBL/GenBank/DDBJ databases">
        <authorList>
            <person name="Varghese N."/>
            <person name="Submissions S."/>
        </authorList>
    </citation>
    <scope>NUCLEOTIDE SEQUENCE [LARGE SCALE GENOMIC DNA]</scope>
    <source>
        <strain evidence="4">DSM 29326</strain>
    </source>
</reference>
<organism evidence="3 4">
    <name type="scientific">Loktanella atrilutea</name>
    <dbReference type="NCBI Taxonomy" id="366533"/>
    <lineage>
        <taxon>Bacteria</taxon>
        <taxon>Pseudomonadati</taxon>
        <taxon>Pseudomonadota</taxon>
        <taxon>Alphaproteobacteria</taxon>
        <taxon>Rhodobacterales</taxon>
        <taxon>Roseobacteraceae</taxon>
        <taxon>Loktanella</taxon>
    </lineage>
</organism>
<sequence>MTDTTTDDSTPRRRALREAAPFAGPARGRRRHRVLALSFVVMVLLPILASGFYLYTRAADQYASTLGFTVRSEDGTSASDLLGGLSASLGGGGSASDANILYEFIRSQEIVRKVGATLDLEQMYTRHADTDPLLSYSTNGTIEDLTDYWQRMVRISYDNTTGLTELTVLAFDPADARQIAEAIYAESSRMINALSDVVRDDATRYAQQDLDLALERLKTAREALTAFRLANQIVDPNADIQTQMGLLSTLQTQQANALIEFEQLRETASSTDPRLDQARRKLAVIEQLIAAERQKFGKGGGGEDGVEYARTISDFERLTVEREYAETTYAAALAALDGARAAASRQSLYLAAYITPTLAEKSEYPQRGLILGLLVLFSLLIWSIACLIYYALRDRR</sequence>
<dbReference type="InterPro" id="IPR011990">
    <property type="entry name" value="TPR-like_helical_dom_sf"/>
</dbReference>
<evidence type="ECO:0000313" key="4">
    <source>
        <dbReference type="Proteomes" id="UP000183987"/>
    </source>
</evidence>
<dbReference type="EMBL" id="FQUE01000013">
    <property type="protein sequence ID" value="SHF80006.1"/>
    <property type="molecule type" value="Genomic_DNA"/>
</dbReference>
<keyword evidence="2" id="KW-0472">Membrane</keyword>
<keyword evidence="4" id="KW-1185">Reference proteome</keyword>
<gene>
    <name evidence="3" type="ORF">SAMN05444339_11339</name>
</gene>
<dbReference type="RefSeq" id="WP_072858658.1">
    <property type="nucleotide sequence ID" value="NZ_FQUE01000013.1"/>
</dbReference>
<proteinExistence type="predicted"/>
<evidence type="ECO:0000256" key="2">
    <source>
        <dbReference type="SAM" id="Phobius"/>
    </source>
</evidence>
<dbReference type="InterPro" id="IPR050445">
    <property type="entry name" value="Bact_polysacc_biosynth/exp"/>
</dbReference>
<feature type="transmembrane region" description="Helical" evidence="2">
    <location>
        <begin position="34"/>
        <end position="55"/>
    </location>
</feature>
<dbReference type="PANTHER" id="PTHR32309">
    <property type="entry name" value="TYROSINE-PROTEIN KINASE"/>
    <property type="match status" value="1"/>
</dbReference>
<evidence type="ECO:0000256" key="1">
    <source>
        <dbReference type="SAM" id="MobiDB-lite"/>
    </source>
</evidence>
<name>A0A1M5ELE6_LOKAT</name>
<dbReference type="GO" id="GO:0005886">
    <property type="term" value="C:plasma membrane"/>
    <property type="evidence" value="ECO:0007669"/>
    <property type="project" value="TreeGrafter"/>
</dbReference>
<keyword evidence="2" id="KW-0812">Transmembrane</keyword>
<accession>A0A1M5ELE6</accession>
<dbReference type="Proteomes" id="UP000183987">
    <property type="component" value="Unassembled WGS sequence"/>
</dbReference>
<keyword evidence="2" id="KW-1133">Transmembrane helix</keyword>
<dbReference type="PANTHER" id="PTHR32309:SF13">
    <property type="entry name" value="FERRIC ENTEROBACTIN TRANSPORT PROTEIN FEPE"/>
    <property type="match status" value="1"/>
</dbReference>
<protein>
    <submittedName>
        <fullName evidence="3">Capsular polysaccharide transport system permease protein</fullName>
    </submittedName>
</protein>
<dbReference type="AlphaFoldDB" id="A0A1M5ELE6"/>
<evidence type="ECO:0000313" key="3">
    <source>
        <dbReference type="EMBL" id="SHF80006.1"/>
    </source>
</evidence>
<feature type="region of interest" description="Disordered" evidence="1">
    <location>
        <begin position="1"/>
        <end position="24"/>
    </location>
</feature>
<feature type="transmembrane region" description="Helical" evidence="2">
    <location>
        <begin position="369"/>
        <end position="392"/>
    </location>
</feature>